<dbReference type="RefSeq" id="WP_211249429.1">
    <property type="nucleotide sequence ID" value="NZ_UFSO01000002.1"/>
</dbReference>
<protein>
    <submittedName>
        <fullName evidence="1">Uncharacterized protein</fullName>
    </submittedName>
</protein>
<keyword evidence="2" id="KW-1185">Reference proteome</keyword>
<organism evidence="1 2">
    <name type="scientific">Alysiella crassa</name>
    <dbReference type="NCBI Taxonomy" id="153491"/>
    <lineage>
        <taxon>Bacteria</taxon>
        <taxon>Pseudomonadati</taxon>
        <taxon>Pseudomonadota</taxon>
        <taxon>Betaproteobacteria</taxon>
        <taxon>Neisseriales</taxon>
        <taxon>Neisseriaceae</taxon>
        <taxon>Alysiella</taxon>
    </lineage>
</organism>
<evidence type="ECO:0000313" key="2">
    <source>
        <dbReference type="Proteomes" id="UP000254209"/>
    </source>
</evidence>
<name>A0A376BMM7_9NEIS</name>
<proteinExistence type="predicted"/>
<reference evidence="1 2" key="1">
    <citation type="submission" date="2018-06" db="EMBL/GenBank/DDBJ databases">
        <authorList>
            <consortium name="Pathogen Informatics"/>
            <person name="Doyle S."/>
        </authorList>
    </citation>
    <scope>NUCLEOTIDE SEQUENCE [LARGE SCALE GENOMIC DNA]</scope>
    <source>
        <strain evidence="1 2">NCTC10283</strain>
    </source>
</reference>
<accession>A0A376BMM7</accession>
<dbReference type="AlphaFoldDB" id="A0A376BMM7"/>
<sequence length="153" mass="18396">MNSLVKSLGVLILLQDRFYNDNFEINISLELSGLVVGVNMLNRNVVDIIDSTFGNYQDLYSTSPLFRFSKSNLRFKLFLYAENMNKIFIKDEEINFNKVYLDLYFKKNIKYVFNNWVNCYFYKEKIIFCDNYFFENKVIFQIIINESFSFLME</sequence>
<dbReference type="Proteomes" id="UP000254209">
    <property type="component" value="Unassembled WGS sequence"/>
</dbReference>
<gene>
    <name evidence="1" type="ORF">NCTC10283_00580</name>
</gene>
<evidence type="ECO:0000313" key="1">
    <source>
        <dbReference type="EMBL" id="SSY70484.1"/>
    </source>
</evidence>
<dbReference type="EMBL" id="UFSO01000002">
    <property type="protein sequence ID" value="SSY70484.1"/>
    <property type="molecule type" value="Genomic_DNA"/>
</dbReference>